<dbReference type="InterPro" id="IPR053714">
    <property type="entry name" value="Iso_Racemase_Enz_sf"/>
</dbReference>
<dbReference type="EMBL" id="JBHDIY010000002">
    <property type="protein sequence ID" value="MFL4469219.1"/>
    <property type="molecule type" value="Genomic_DNA"/>
</dbReference>
<evidence type="ECO:0000313" key="3">
    <source>
        <dbReference type="Proteomes" id="UP001627408"/>
    </source>
</evidence>
<protein>
    <submittedName>
        <fullName evidence="2">Aspartate/glutamate racemase family protein</fullName>
    </submittedName>
</protein>
<accession>A0ABW8UT48</accession>
<evidence type="ECO:0000256" key="1">
    <source>
        <dbReference type="ARBA" id="ARBA00038414"/>
    </source>
</evidence>
<sequence>MHGDVGNARTYPFPVRFHVVQGATTDEVVAGADRARAMLPAFITAARDLEAAGVRAITTSCGFLSVVQAEMAAAVSVPFVASSLSLVPLVRQMVGGRPVGVITAHSGHLSARHLSACGIDPDWAVVRGMEDVAAFSDPILRGAESLDVETTQSAVVDIVRALHRDVPDLGALVFECTNLQPYAAAVQAETGLPVFGIYHVVQMLHDATHALHFDGQV</sequence>
<reference evidence="2 3" key="1">
    <citation type="submission" date="2024-08" db="EMBL/GenBank/DDBJ databases">
        <title>Tateyamaria sp. nov., isolated from marine algae.</title>
        <authorList>
            <person name="Choi B.J."/>
            <person name="Kim J.M."/>
            <person name="Lee J.K."/>
            <person name="Choi D.G."/>
            <person name="Bayburt H."/>
            <person name="Baek J.H."/>
            <person name="Han D.M."/>
            <person name="Jeon C.O."/>
        </authorList>
    </citation>
    <scope>NUCLEOTIDE SEQUENCE [LARGE SCALE GENOMIC DNA]</scope>
    <source>
        <strain evidence="2 3">KMU-156</strain>
    </source>
</reference>
<dbReference type="RefSeq" id="WP_407594160.1">
    <property type="nucleotide sequence ID" value="NZ_JBHDIY010000002.1"/>
</dbReference>
<evidence type="ECO:0000313" key="2">
    <source>
        <dbReference type="EMBL" id="MFL4469219.1"/>
    </source>
</evidence>
<dbReference type="InterPro" id="IPR015942">
    <property type="entry name" value="Asp/Glu/hydantoin_racemase"/>
</dbReference>
<dbReference type="Proteomes" id="UP001627408">
    <property type="component" value="Unassembled WGS sequence"/>
</dbReference>
<keyword evidence="3" id="KW-1185">Reference proteome</keyword>
<comment type="caution">
    <text evidence="2">The sequence shown here is derived from an EMBL/GenBank/DDBJ whole genome shotgun (WGS) entry which is preliminary data.</text>
</comment>
<dbReference type="Pfam" id="PF01177">
    <property type="entry name" value="Asp_Glu_race"/>
    <property type="match status" value="1"/>
</dbReference>
<organism evidence="2 3">
    <name type="scientific">Tateyamaria armeniaca</name>
    <dbReference type="NCBI Taxonomy" id="2518930"/>
    <lineage>
        <taxon>Bacteria</taxon>
        <taxon>Pseudomonadati</taxon>
        <taxon>Pseudomonadota</taxon>
        <taxon>Alphaproteobacteria</taxon>
        <taxon>Rhodobacterales</taxon>
        <taxon>Roseobacteraceae</taxon>
        <taxon>Tateyamaria</taxon>
    </lineage>
</organism>
<name>A0ABW8UT48_9RHOB</name>
<comment type="similarity">
    <text evidence="1">Belongs to the HyuE racemase family.</text>
</comment>
<dbReference type="NCBIfam" id="NF005679">
    <property type="entry name" value="PRK07475.1"/>
    <property type="match status" value="1"/>
</dbReference>
<dbReference type="Gene3D" id="3.40.50.12500">
    <property type="match status" value="1"/>
</dbReference>
<proteinExistence type="inferred from homology"/>
<gene>
    <name evidence="2" type="ORF">ACERZ8_04795</name>
</gene>